<dbReference type="InterPro" id="IPR001296">
    <property type="entry name" value="Glyco_trans_1"/>
</dbReference>
<dbReference type="CDD" id="cd03811">
    <property type="entry name" value="GT4_GT28_WabH-like"/>
    <property type="match status" value="1"/>
</dbReference>
<comment type="caution">
    <text evidence="3">The sequence shown here is derived from an EMBL/GenBank/DDBJ whole genome shotgun (WGS) entry which is preliminary data.</text>
</comment>
<dbReference type="Gene3D" id="3.40.50.2000">
    <property type="entry name" value="Glycogen Phosphorylase B"/>
    <property type="match status" value="2"/>
</dbReference>
<protein>
    <recommendedName>
        <fullName evidence="5">Glycosyltransferase</fullName>
    </recommendedName>
</protein>
<name>A0A9X0W6A4_9GAMM</name>
<dbReference type="EMBL" id="NRRY01000004">
    <property type="protein sequence ID" value="MBK1617710.1"/>
    <property type="molecule type" value="Genomic_DNA"/>
</dbReference>
<dbReference type="AlphaFoldDB" id="A0A9X0W6A4"/>
<reference evidence="3 4" key="1">
    <citation type="journal article" date="2020" name="Microorganisms">
        <title>Osmotic Adaptation and Compatible Solute Biosynthesis of Phototrophic Bacteria as Revealed from Genome Analyses.</title>
        <authorList>
            <person name="Imhoff J.F."/>
            <person name="Rahn T."/>
            <person name="Kunzel S."/>
            <person name="Keller A."/>
            <person name="Neulinger S.C."/>
        </authorList>
    </citation>
    <scope>NUCLEOTIDE SEQUENCE [LARGE SCALE GENOMIC DNA]</scope>
    <source>
        <strain evidence="3 4">DSM 25653</strain>
    </source>
</reference>
<dbReference type="RefSeq" id="WP_200239811.1">
    <property type="nucleotide sequence ID" value="NZ_NRRY01000004.1"/>
</dbReference>
<dbReference type="Pfam" id="PF00534">
    <property type="entry name" value="Glycos_transf_1"/>
    <property type="match status" value="1"/>
</dbReference>
<dbReference type="GO" id="GO:0016757">
    <property type="term" value="F:glycosyltransferase activity"/>
    <property type="evidence" value="ECO:0007669"/>
    <property type="project" value="InterPro"/>
</dbReference>
<dbReference type="InterPro" id="IPR028098">
    <property type="entry name" value="Glyco_trans_4-like_N"/>
</dbReference>
<accession>A0A9X0W6A4</accession>
<dbReference type="Pfam" id="PF13439">
    <property type="entry name" value="Glyco_transf_4"/>
    <property type="match status" value="1"/>
</dbReference>
<evidence type="ECO:0008006" key="5">
    <source>
        <dbReference type="Google" id="ProtNLM"/>
    </source>
</evidence>
<dbReference type="SUPFAM" id="SSF53756">
    <property type="entry name" value="UDP-Glycosyltransferase/glycogen phosphorylase"/>
    <property type="match status" value="1"/>
</dbReference>
<keyword evidence="4" id="KW-1185">Reference proteome</keyword>
<feature type="domain" description="Glycosyl transferase family 1" evidence="1">
    <location>
        <begin position="205"/>
        <end position="359"/>
    </location>
</feature>
<organism evidence="3 4">
    <name type="scientific">Lamprobacter modestohalophilus</name>
    <dbReference type="NCBI Taxonomy" id="1064514"/>
    <lineage>
        <taxon>Bacteria</taxon>
        <taxon>Pseudomonadati</taxon>
        <taxon>Pseudomonadota</taxon>
        <taxon>Gammaproteobacteria</taxon>
        <taxon>Chromatiales</taxon>
        <taxon>Chromatiaceae</taxon>
        <taxon>Lamprobacter</taxon>
    </lineage>
</organism>
<evidence type="ECO:0000259" key="1">
    <source>
        <dbReference type="Pfam" id="PF00534"/>
    </source>
</evidence>
<proteinExistence type="predicted"/>
<dbReference type="PANTHER" id="PTHR45947">
    <property type="entry name" value="SULFOQUINOVOSYL TRANSFERASE SQD2"/>
    <property type="match status" value="1"/>
</dbReference>
<dbReference type="InterPro" id="IPR050194">
    <property type="entry name" value="Glycosyltransferase_grp1"/>
</dbReference>
<evidence type="ECO:0000313" key="4">
    <source>
        <dbReference type="Proteomes" id="UP001138768"/>
    </source>
</evidence>
<dbReference type="Proteomes" id="UP001138768">
    <property type="component" value="Unassembled WGS sequence"/>
</dbReference>
<feature type="domain" description="Glycosyltransferase subfamily 4-like N-terminal" evidence="2">
    <location>
        <begin position="12"/>
        <end position="186"/>
    </location>
</feature>
<sequence>MHLLILHQAWEFGGAERTTANLLTHRDRAKIQRVTLAGPTNVEAMMPAEIDAFVDLGGVIPHGWFPQQAEAVERDIDSAVELLERVRPDVVLGMMHYSGMLMALAGARCRPRIPTVASFRGPISQHIRRYEPGLARKLLIYRYLIQGSRQATRILVPSQGTADDSRRHFLAPRKRINVIPNGIDYDAVRDRSAFSPPTLDLGSPDELVIMVAARLSAEKDIAVLIRAFAAVRQTSPSRLVIVGDGHARADLEHLTAVLGLQSRVTFTGYQTPIYPFLWRADIYVHTCEFEGFGYAMLEAMACEAAVVATDCPTGPRELLDGGRYGVLVRPGRADDLARALNALVSAPEKRAHFVEQGVKRAQAYPVAAMVRGFEELFASIVRH</sequence>
<evidence type="ECO:0000259" key="2">
    <source>
        <dbReference type="Pfam" id="PF13439"/>
    </source>
</evidence>
<evidence type="ECO:0000313" key="3">
    <source>
        <dbReference type="EMBL" id="MBK1617710.1"/>
    </source>
</evidence>
<gene>
    <name evidence="3" type="ORF">CKO42_04425</name>
</gene>
<dbReference type="PANTHER" id="PTHR45947:SF3">
    <property type="entry name" value="SULFOQUINOVOSYL TRANSFERASE SQD2"/>
    <property type="match status" value="1"/>
</dbReference>